<dbReference type="Pfam" id="PF00108">
    <property type="entry name" value="Thiolase_N"/>
    <property type="match status" value="1"/>
</dbReference>
<evidence type="ECO:0000256" key="1">
    <source>
        <dbReference type="ARBA" id="ARBA00010982"/>
    </source>
</evidence>
<sequence length="116" mass="11287">MTSVIVAGARTPVGKLMGSLSGFSGAQLGGVAIAAALDKAGITGDQVQYVIMGQVLTAGAGQLPARQAAVAAGIPMSVAALTVNKVCLSGLDSIALADQLIRAGVVDVVVAGGRSR</sequence>
<dbReference type="GO" id="GO:0003985">
    <property type="term" value="F:acetyl-CoA C-acetyltransferase activity"/>
    <property type="evidence" value="ECO:0007669"/>
    <property type="project" value="UniProtKB-EC"/>
</dbReference>
<dbReference type="EMBL" id="UGQT01000001">
    <property type="protein sequence ID" value="STZ61041.1"/>
    <property type="molecule type" value="Genomic_DNA"/>
</dbReference>
<evidence type="ECO:0000259" key="6">
    <source>
        <dbReference type="Pfam" id="PF00108"/>
    </source>
</evidence>
<dbReference type="PANTHER" id="PTHR18919:SF107">
    <property type="entry name" value="ACETYL-COA ACETYLTRANSFERASE, CYTOSOLIC"/>
    <property type="match status" value="1"/>
</dbReference>
<proteinExistence type="inferred from homology"/>
<evidence type="ECO:0000256" key="2">
    <source>
        <dbReference type="ARBA" id="ARBA00012705"/>
    </source>
</evidence>
<dbReference type="SUPFAM" id="SSF53901">
    <property type="entry name" value="Thiolase-like"/>
    <property type="match status" value="1"/>
</dbReference>
<organism evidence="7 8">
    <name type="scientific">Mycolicibacterium tokaiense</name>
    <dbReference type="NCBI Taxonomy" id="39695"/>
    <lineage>
        <taxon>Bacteria</taxon>
        <taxon>Bacillati</taxon>
        <taxon>Actinomycetota</taxon>
        <taxon>Actinomycetes</taxon>
        <taxon>Mycobacteriales</taxon>
        <taxon>Mycobacteriaceae</taxon>
        <taxon>Mycolicibacterium</taxon>
    </lineage>
</organism>
<dbReference type="PANTHER" id="PTHR18919">
    <property type="entry name" value="ACETYL-COA C-ACYLTRANSFERASE"/>
    <property type="match status" value="1"/>
</dbReference>
<keyword evidence="3 7" id="KW-0808">Transferase</keyword>
<dbReference type="Proteomes" id="UP000254978">
    <property type="component" value="Unassembled WGS sequence"/>
</dbReference>
<evidence type="ECO:0000313" key="8">
    <source>
        <dbReference type="Proteomes" id="UP000254978"/>
    </source>
</evidence>
<reference evidence="7 8" key="1">
    <citation type="submission" date="2018-06" db="EMBL/GenBank/DDBJ databases">
        <authorList>
            <consortium name="Pathogen Informatics"/>
            <person name="Doyle S."/>
        </authorList>
    </citation>
    <scope>NUCLEOTIDE SEQUENCE [LARGE SCALE GENOMIC DNA]</scope>
    <source>
        <strain evidence="7 8">NCTC10821</strain>
    </source>
</reference>
<evidence type="ECO:0000313" key="7">
    <source>
        <dbReference type="EMBL" id="STZ61041.1"/>
    </source>
</evidence>
<keyword evidence="8" id="KW-1185">Reference proteome</keyword>
<dbReference type="PROSITE" id="PS00098">
    <property type="entry name" value="THIOLASE_1"/>
    <property type="match status" value="1"/>
</dbReference>
<dbReference type="EC" id="2.3.1.9" evidence="2"/>
<evidence type="ECO:0000256" key="5">
    <source>
        <dbReference type="ARBA" id="ARBA00030755"/>
    </source>
</evidence>
<keyword evidence="4 7" id="KW-0012">Acyltransferase</keyword>
<protein>
    <recommendedName>
        <fullName evidence="2">acetyl-CoA C-acetyltransferase</fullName>
        <ecNumber evidence="2">2.3.1.9</ecNumber>
    </recommendedName>
    <alternativeName>
        <fullName evidence="5">Acetoacetyl-CoA thiolase</fullName>
    </alternativeName>
</protein>
<gene>
    <name evidence="7" type="ORF">NCTC10821_04585</name>
</gene>
<comment type="similarity">
    <text evidence="1">Belongs to the thiolase-like superfamily. Thiolase family.</text>
</comment>
<dbReference type="InterPro" id="IPR020615">
    <property type="entry name" value="Thiolase_acyl_enz_int_AS"/>
</dbReference>
<accession>A0A378TJS0</accession>
<feature type="domain" description="Thiolase N-terminal" evidence="6">
    <location>
        <begin position="4"/>
        <end position="113"/>
    </location>
</feature>
<dbReference type="Gene3D" id="3.40.47.10">
    <property type="match status" value="1"/>
</dbReference>
<evidence type="ECO:0000256" key="4">
    <source>
        <dbReference type="ARBA" id="ARBA00023315"/>
    </source>
</evidence>
<dbReference type="InterPro" id="IPR016039">
    <property type="entry name" value="Thiolase-like"/>
</dbReference>
<dbReference type="InterPro" id="IPR020616">
    <property type="entry name" value="Thiolase_N"/>
</dbReference>
<dbReference type="AlphaFoldDB" id="A0A378TJS0"/>
<name>A0A378TJS0_9MYCO</name>
<evidence type="ECO:0000256" key="3">
    <source>
        <dbReference type="ARBA" id="ARBA00022679"/>
    </source>
</evidence>